<evidence type="ECO:0000256" key="3">
    <source>
        <dbReference type="ARBA" id="ARBA00022801"/>
    </source>
</evidence>
<dbReference type="FunFam" id="3.20.20.80:FF:000017">
    <property type="entry name" value="Beta-galactosidase"/>
    <property type="match status" value="1"/>
</dbReference>
<dbReference type="Pfam" id="PF01301">
    <property type="entry name" value="Glyco_hydro_35"/>
    <property type="match status" value="1"/>
</dbReference>
<dbReference type="Gene3D" id="3.20.20.80">
    <property type="entry name" value="Glycosidases"/>
    <property type="match status" value="1"/>
</dbReference>
<dbReference type="Gene3D" id="2.60.120.260">
    <property type="entry name" value="Galactose-binding domain-like"/>
    <property type="match status" value="2"/>
</dbReference>
<proteinExistence type="inferred from homology"/>
<sequence>MAAPLLKVLLYSLLAFMCLSQSSERRSFVIDYDNNCFLKDGQPFRYISGSLHYFRVPNFYWKDRLLKMKAGGLNAVETYVPWNIHEPLPGQFNFKGNADLVGFIKLANSSGLLVIMRPGPFICAEWEFGGYPAWLLAKNTSIRLRSMDNKYYLGRVQSWMDILLPKLKFLLYSNWGPIISVQVENEYGYSSACDHSYLKFLEGIFREHLGDDVILFTNNGASEHALECGTIPSLYTTLDFGSSENPENAYEKARKFSPRGPLVTTEYYPGWLDQWSKPHQTRSSQVVSKTFDKMLALNASVNFYMYHGGSNFGFMNGGAYDSSHGLFPVTTSYDYDAPLTEAGDVTAKFHILREIIAKYEKLPPVPIPANTTKFAYGKVKMSRKLTLFDLLPKFSAPLGPVKATFPLTMEQIGQNYGFILYQTQIPPRFAQSNVTLSINNLVRDRGIIYIGKIRQATMFRRRNDQNVTLGIGNMLQLDILVENMGRCNQGVAEPKGILGNVTLNGSILMDWQIYPINLDNLFSNQFDFPFSEIEKSDHMYDVDKSFAPSFFYGEFPVNSSHDTFLHLPGWSKGQAYVNGFNLGRYWPVIGPQITLFVPADVFSMKQKYASVMLFELDGSPCNSPETCFVEFVNTPSLNGTVHPIG</sequence>
<evidence type="ECO:0000256" key="7">
    <source>
        <dbReference type="RuleBase" id="RU003679"/>
    </source>
</evidence>
<keyword evidence="2 8" id="KW-0732">Signal</keyword>
<feature type="domain" description="Glycoside hydrolase 35 catalytic" evidence="9">
    <location>
        <begin position="37"/>
        <end position="358"/>
    </location>
</feature>
<evidence type="ECO:0000256" key="6">
    <source>
        <dbReference type="PIRSR" id="PIRSR006336-1"/>
    </source>
</evidence>
<dbReference type="InterPro" id="IPR001944">
    <property type="entry name" value="Glycoside_Hdrlase_35"/>
</dbReference>
<evidence type="ECO:0000313" key="12">
    <source>
        <dbReference type="EMBL" id="KAK2572094.1"/>
    </source>
</evidence>
<keyword evidence="13" id="KW-1185">Reference proteome</keyword>
<keyword evidence="3" id="KW-0378">Hydrolase</keyword>
<dbReference type="InterPro" id="IPR026283">
    <property type="entry name" value="B-gal_1-like"/>
</dbReference>
<comment type="similarity">
    <text evidence="1 7">Belongs to the glycosyl hydrolase 35 family.</text>
</comment>
<dbReference type="Proteomes" id="UP001249851">
    <property type="component" value="Unassembled WGS sequence"/>
</dbReference>
<evidence type="ECO:0000259" key="11">
    <source>
        <dbReference type="Pfam" id="PF21467"/>
    </source>
</evidence>
<feature type="active site" description="Nucleophile" evidence="6">
    <location>
        <position position="266"/>
    </location>
</feature>
<dbReference type="GO" id="GO:0004565">
    <property type="term" value="F:beta-galactosidase activity"/>
    <property type="evidence" value="ECO:0007669"/>
    <property type="project" value="InterPro"/>
</dbReference>
<evidence type="ECO:0000259" key="10">
    <source>
        <dbReference type="Pfam" id="PF21317"/>
    </source>
</evidence>
<dbReference type="PRINTS" id="PR00742">
    <property type="entry name" value="GLHYDRLASE35"/>
</dbReference>
<protein>
    <submittedName>
        <fullName evidence="12">Beta-galactosidase</fullName>
    </submittedName>
</protein>
<feature type="domain" description="Beta-galactosidase 1-like first all-beta" evidence="10">
    <location>
        <begin position="406"/>
        <end position="516"/>
    </location>
</feature>
<keyword evidence="5" id="KW-0326">Glycosidase</keyword>
<dbReference type="InterPro" id="IPR008979">
    <property type="entry name" value="Galactose-bd-like_sf"/>
</dbReference>
<dbReference type="PIRSF" id="PIRSF006336">
    <property type="entry name" value="B-gal"/>
    <property type="match status" value="1"/>
</dbReference>
<dbReference type="Pfam" id="PF21467">
    <property type="entry name" value="BetaGal_gal-bd"/>
    <property type="match status" value="1"/>
</dbReference>
<feature type="chain" id="PRO_5042241065" evidence="8">
    <location>
        <begin position="21"/>
        <end position="645"/>
    </location>
</feature>
<reference evidence="12" key="2">
    <citation type="journal article" date="2023" name="Science">
        <title>Genomic signatures of disease resistance in endangered staghorn corals.</title>
        <authorList>
            <person name="Vollmer S.V."/>
            <person name="Selwyn J.D."/>
            <person name="Despard B.A."/>
            <person name="Roesel C.L."/>
        </authorList>
    </citation>
    <scope>NUCLEOTIDE SEQUENCE</scope>
    <source>
        <strain evidence="12">K2</strain>
    </source>
</reference>
<accession>A0AAD9R2U5</accession>
<evidence type="ECO:0000313" key="13">
    <source>
        <dbReference type="Proteomes" id="UP001249851"/>
    </source>
</evidence>
<evidence type="ECO:0000256" key="1">
    <source>
        <dbReference type="ARBA" id="ARBA00009809"/>
    </source>
</evidence>
<organism evidence="12 13">
    <name type="scientific">Acropora cervicornis</name>
    <name type="common">Staghorn coral</name>
    <dbReference type="NCBI Taxonomy" id="6130"/>
    <lineage>
        <taxon>Eukaryota</taxon>
        <taxon>Metazoa</taxon>
        <taxon>Cnidaria</taxon>
        <taxon>Anthozoa</taxon>
        <taxon>Hexacorallia</taxon>
        <taxon>Scleractinia</taxon>
        <taxon>Astrocoeniina</taxon>
        <taxon>Acroporidae</taxon>
        <taxon>Acropora</taxon>
    </lineage>
</organism>
<evidence type="ECO:0000256" key="2">
    <source>
        <dbReference type="ARBA" id="ARBA00022729"/>
    </source>
</evidence>
<dbReference type="GO" id="GO:0005975">
    <property type="term" value="P:carbohydrate metabolic process"/>
    <property type="evidence" value="ECO:0007669"/>
    <property type="project" value="InterPro"/>
</dbReference>
<dbReference type="Pfam" id="PF21317">
    <property type="entry name" value="BetaGal_ABD_1"/>
    <property type="match status" value="1"/>
</dbReference>
<dbReference type="InterPro" id="IPR017853">
    <property type="entry name" value="GH"/>
</dbReference>
<feature type="active site" description="Proton donor" evidence="6">
    <location>
        <position position="186"/>
    </location>
</feature>
<evidence type="ECO:0000256" key="5">
    <source>
        <dbReference type="ARBA" id="ARBA00023295"/>
    </source>
</evidence>
<reference evidence="12" key="1">
    <citation type="journal article" date="2023" name="G3 (Bethesda)">
        <title>Whole genome assembly and annotation of the endangered Caribbean coral Acropora cervicornis.</title>
        <authorList>
            <person name="Selwyn J.D."/>
            <person name="Vollmer S.V."/>
        </authorList>
    </citation>
    <scope>NUCLEOTIDE SEQUENCE</scope>
    <source>
        <strain evidence="12">K2</strain>
    </source>
</reference>
<gene>
    <name evidence="12" type="ORF">P5673_002293</name>
</gene>
<comment type="caution">
    <text evidence="12">The sequence shown here is derived from an EMBL/GenBank/DDBJ whole genome shotgun (WGS) entry which is preliminary data.</text>
</comment>
<evidence type="ECO:0000256" key="8">
    <source>
        <dbReference type="SAM" id="SignalP"/>
    </source>
</evidence>
<evidence type="ECO:0000256" key="4">
    <source>
        <dbReference type="ARBA" id="ARBA00023180"/>
    </source>
</evidence>
<feature type="signal peptide" evidence="8">
    <location>
        <begin position="1"/>
        <end position="20"/>
    </location>
</feature>
<dbReference type="SUPFAM" id="SSF51445">
    <property type="entry name" value="(Trans)glycosidases"/>
    <property type="match status" value="1"/>
</dbReference>
<dbReference type="InterPro" id="IPR031330">
    <property type="entry name" value="Gly_Hdrlase_35_cat"/>
</dbReference>
<dbReference type="SUPFAM" id="SSF49785">
    <property type="entry name" value="Galactose-binding domain-like"/>
    <property type="match status" value="1"/>
</dbReference>
<feature type="domain" description="Beta-galactosidase galactose-binding" evidence="11">
    <location>
        <begin position="548"/>
        <end position="602"/>
    </location>
</feature>
<dbReference type="InterPro" id="IPR048912">
    <property type="entry name" value="BetaGal1-like_ABD1"/>
</dbReference>
<dbReference type="PANTHER" id="PTHR23421">
    <property type="entry name" value="BETA-GALACTOSIDASE RELATED"/>
    <property type="match status" value="1"/>
</dbReference>
<dbReference type="EMBL" id="JARQWQ010000004">
    <property type="protein sequence ID" value="KAK2572094.1"/>
    <property type="molecule type" value="Genomic_DNA"/>
</dbReference>
<evidence type="ECO:0000259" key="9">
    <source>
        <dbReference type="Pfam" id="PF01301"/>
    </source>
</evidence>
<keyword evidence="4" id="KW-0325">Glycoprotein</keyword>
<dbReference type="AlphaFoldDB" id="A0AAD9R2U5"/>
<dbReference type="InterPro" id="IPR048913">
    <property type="entry name" value="BetaGal_gal-bd"/>
</dbReference>
<name>A0AAD9R2U5_ACRCE</name>